<keyword evidence="2" id="KW-1185">Reference proteome</keyword>
<reference evidence="1 2" key="1">
    <citation type="submission" date="2021-06" db="EMBL/GenBank/DDBJ databases">
        <title>Caerostris extrusa draft genome.</title>
        <authorList>
            <person name="Kono N."/>
            <person name="Arakawa K."/>
        </authorList>
    </citation>
    <scope>NUCLEOTIDE SEQUENCE [LARGE SCALE GENOMIC DNA]</scope>
</reference>
<name>A0AAV4QTN8_CAEEX</name>
<evidence type="ECO:0000313" key="1">
    <source>
        <dbReference type="EMBL" id="GIY13418.1"/>
    </source>
</evidence>
<gene>
    <name evidence="1" type="ORF">CEXT_227581</name>
</gene>
<organism evidence="1 2">
    <name type="scientific">Caerostris extrusa</name>
    <name type="common">Bark spider</name>
    <name type="synonym">Caerostris bankana</name>
    <dbReference type="NCBI Taxonomy" id="172846"/>
    <lineage>
        <taxon>Eukaryota</taxon>
        <taxon>Metazoa</taxon>
        <taxon>Ecdysozoa</taxon>
        <taxon>Arthropoda</taxon>
        <taxon>Chelicerata</taxon>
        <taxon>Arachnida</taxon>
        <taxon>Araneae</taxon>
        <taxon>Araneomorphae</taxon>
        <taxon>Entelegynae</taxon>
        <taxon>Araneoidea</taxon>
        <taxon>Araneidae</taxon>
        <taxon>Caerostris</taxon>
    </lineage>
</organism>
<accession>A0AAV4QTN8</accession>
<dbReference type="EMBL" id="BPLR01006937">
    <property type="protein sequence ID" value="GIY13418.1"/>
    <property type="molecule type" value="Genomic_DNA"/>
</dbReference>
<protein>
    <recommendedName>
        <fullName evidence="3">Secreted protein</fullName>
    </recommendedName>
</protein>
<evidence type="ECO:0000313" key="2">
    <source>
        <dbReference type="Proteomes" id="UP001054945"/>
    </source>
</evidence>
<proteinExistence type="predicted"/>
<comment type="caution">
    <text evidence="1">The sequence shown here is derived from an EMBL/GenBank/DDBJ whole genome shotgun (WGS) entry which is preliminary data.</text>
</comment>
<evidence type="ECO:0008006" key="3">
    <source>
        <dbReference type="Google" id="ProtNLM"/>
    </source>
</evidence>
<dbReference type="AlphaFoldDB" id="A0AAV4QTN8"/>
<sequence>MGLSKISPLAGHRALFCCCCFPVLQDGIMIVLVESGTTLIDKDRCSGSRLYQRLLCVLTCVAKFVPADFDTKILHYALHLFRWPTAMEIPGFSCRMRGAVFFM</sequence>
<dbReference type="Proteomes" id="UP001054945">
    <property type="component" value="Unassembled WGS sequence"/>
</dbReference>